<organism evidence="1 2">
    <name type="scientific">Candidatus Accumulibacter vicinus</name>
    <dbReference type="NCBI Taxonomy" id="2954382"/>
    <lineage>
        <taxon>Bacteria</taxon>
        <taxon>Pseudomonadati</taxon>
        <taxon>Pseudomonadota</taxon>
        <taxon>Betaproteobacteria</taxon>
        <taxon>Candidatus Accumulibacter</taxon>
    </lineage>
</organism>
<dbReference type="InterPro" id="IPR021732">
    <property type="entry name" value="DUF3301"/>
</dbReference>
<dbReference type="AlphaFoldDB" id="A0A084Y3T5"/>
<dbReference type="EMBL" id="JDSS02000015">
    <property type="protein sequence ID" value="KFB69379.1"/>
    <property type="molecule type" value="Genomic_DNA"/>
</dbReference>
<reference evidence="1 2" key="1">
    <citation type="submission" date="2014-07" db="EMBL/GenBank/DDBJ databases">
        <title>Expanding our view of genomic diversity in Candidatus Accumulibacter clades.</title>
        <authorList>
            <person name="Skennerton C.T."/>
            <person name="Barr J.J."/>
            <person name="Slater F.R."/>
            <person name="Bond P.L."/>
            <person name="Tyson G.W."/>
        </authorList>
    </citation>
    <scope>NUCLEOTIDE SEQUENCE [LARGE SCALE GENOMIC DNA]</scope>
    <source>
        <strain evidence="2">SK-01</strain>
    </source>
</reference>
<protein>
    <recommendedName>
        <fullName evidence="3">DUF3301 domain-containing protein</fullName>
    </recommendedName>
</protein>
<gene>
    <name evidence="1" type="ORF">CAPSK01_000853</name>
</gene>
<accession>A0A084Y3T5</accession>
<dbReference type="RefSeq" id="WP_034922733.1">
    <property type="nucleotide sequence ID" value="NZ_JDSS02000015.1"/>
</dbReference>
<comment type="caution">
    <text evidence="1">The sequence shown here is derived from an EMBL/GenBank/DDBJ whole genome shotgun (WGS) entry which is preliminary data.</text>
</comment>
<proteinExistence type="predicted"/>
<dbReference type="STRING" id="1457154.CAPSK01_000853"/>
<dbReference type="Pfam" id="PF11743">
    <property type="entry name" value="DUF3301"/>
    <property type="match status" value="1"/>
</dbReference>
<evidence type="ECO:0000313" key="2">
    <source>
        <dbReference type="Proteomes" id="UP000019812"/>
    </source>
</evidence>
<name>A0A084Y3T5_9PROT</name>
<sequence length="117" mass="13380">MPWMEMISLFVLLAAGWFWYDSFQAREAGMHAARAACAAEDLLLLDDTVALASLLPARDDQGRLRLRRVYHFEYSDTGDNRRDGRVTLLGSELLMLHLPQAQRPWRHPMAHDNEDGA</sequence>
<evidence type="ECO:0000313" key="1">
    <source>
        <dbReference type="EMBL" id="KFB69379.1"/>
    </source>
</evidence>
<dbReference type="Proteomes" id="UP000019812">
    <property type="component" value="Unassembled WGS sequence"/>
</dbReference>
<evidence type="ECO:0008006" key="3">
    <source>
        <dbReference type="Google" id="ProtNLM"/>
    </source>
</evidence>